<protein>
    <submittedName>
        <fullName evidence="1">Uncharacterized protein</fullName>
    </submittedName>
</protein>
<dbReference type="EMBL" id="CM042010">
    <property type="protein sequence ID" value="KAI3778892.1"/>
    <property type="molecule type" value="Genomic_DNA"/>
</dbReference>
<sequence>MKLGESNQFVSHSLVVFLTTSLPSTFQNAITFAYCWGVQRSDIPLPEPMKVVQKALPSDDGGGCLVPPCCFPTCTAFRQGSDDTFNSAFHQASNNTHLQHRLPSALPSAALLLRQRCK</sequence>
<reference evidence="1 2" key="2">
    <citation type="journal article" date="2022" name="Mol. Ecol. Resour.">
        <title>The genomes of chicory, endive, great burdock and yacon provide insights into Asteraceae paleo-polyploidization history and plant inulin production.</title>
        <authorList>
            <person name="Fan W."/>
            <person name="Wang S."/>
            <person name="Wang H."/>
            <person name="Wang A."/>
            <person name="Jiang F."/>
            <person name="Liu H."/>
            <person name="Zhao H."/>
            <person name="Xu D."/>
            <person name="Zhang Y."/>
        </authorList>
    </citation>
    <scope>NUCLEOTIDE SEQUENCE [LARGE SCALE GENOMIC DNA]</scope>
    <source>
        <strain evidence="2">cv. Punajuju</strain>
        <tissue evidence="1">Leaves</tissue>
    </source>
</reference>
<evidence type="ECO:0000313" key="2">
    <source>
        <dbReference type="Proteomes" id="UP001055811"/>
    </source>
</evidence>
<organism evidence="1 2">
    <name type="scientific">Cichorium intybus</name>
    <name type="common">Chicory</name>
    <dbReference type="NCBI Taxonomy" id="13427"/>
    <lineage>
        <taxon>Eukaryota</taxon>
        <taxon>Viridiplantae</taxon>
        <taxon>Streptophyta</taxon>
        <taxon>Embryophyta</taxon>
        <taxon>Tracheophyta</taxon>
        <taxon>Spermatophyta</taxon>
        <taxon>Magnoliopsida</taxon>
        <taxon>eudicotyledons</taxon>
        <taxon>Gunneridae</taxon>
        <taxon>Pentapetalae</taxon>
        <taxon>asterids</taxon>
        <taxon>campanulids</taxon>
        <taxon>Asterales</taxon>
        <taxon>Asteraceae</taxon>
        <taxon>Cichorioideae</taxon>
        <taxon>Cichorieae</taxon>
        <taxon>Cichoriinae</taxon>
        <taxon>Cichorium</taxon>
    </lineage>
</organism>
<gene>
    <name evidence="1" type="ORF">L2E82_08281</name>
</gene>
<evidence type="ECO:0000313" key="1">
    <source>
        <dbReference type="EMBL" id="KAI3778892.1"/>
    </source>
</evidence>
<proteinExistence type="predicted"/>
<reference evidence="2" key="1">
    <citation type="journal article" date="2022" name="Mol. Ecol. Resour.">
        <title>The genomes of chicory, endive, great burdock and yacon provide insights into Asteraceae palaeo-polyploidization history and plant inulin production.</title>
        <authorList>
            <person name="Fan W."/>
            <person name="Wang S."/>
            <person name="Wang H."/>
            <person name="Wang A."/>
            <person name="Jiang F."/>
            <person name="Liu H."/>
            <person name="Zhao H."/>
            <person name="Xu D."/>
            <person name="Zhang Y."/>
        </authorList>
    </citation>
    <scope>NUCLEOTIDE SEQUENCE [LARGE SCALE GENOMIC DNA]</scope>
    <source>
        <strain evidence="2">cv. Punajuju</strain>
    </source>
</reference>
<comment type="caution">
    <text evidence="1">The sequence shown here is derived from an EMBL/GenBank/DDBJ whole genome shotgun (WGS) entry which is preliminary data.</text>
</comment>
<accession>A0ACB9G638</accession>
<dbReference type="Proteomes" id="UP001055811">
    <property type="component" value="Linkage Group LG02"/>
</dbReference>
<keyword evidence="2" id="KW-1185">Reference proteome</keyword>
<name>A0ACB9G638_CICIN</name>